<sequence length="37" mass="4322">MELIRVPALNDNYIWVLVDGHQQCIIVDPQRQSLCLK</sequence>
<keyword evidence="1" id="KW-0378">Hydrolase</keyword>
<dbReference type="AlphaFoldDB" id="A0A379FNJ0"/>
<protein>
    <submittedName>
        <fullName evidence="1">Hydroxyacylglutathione hydrolase</fullName>
        <ecNumber evidence="1">3.1.2.6</ecNumber>
    </submittedName>
</protein>
<dbReference type="EMBL" id="UGTZ01000001">
    <property type="protein sequence ID" value="SUC29943.1"/>
    <property type="molecule type" value="Genomic_DNA"/>
</dbReference>
<organism evidence="1 2">
    <name type="scientific">Providencia rettgeri</name>
    <dbReference type="NCBI Taxonomy" id="587"/>
    <lineage>
        <taxon>Bacteria</taxon>
        <taxon>Pseudomonadati</taxon>
        <taxon>Pseudomonadota</taxon>
        <taxon>Gammaproteobacteria</taxon>
        <taxon>Enterobacterales</taxon>
        <taxon>Morganellaceae</taxon>
        <taxon>Providencia</taxon>
    </lineage>
</organism>
<reference evidence="1 2" key="1">
    <citation type="submission" date="2018-06" db="EMBL/GenBank/DDBJ databases">
        <authorList>
            <consortium name="Pathogen Informatics"/>
            <person name="Doyle S."/>
        </authorList>
    </citation>
    <scope>NUCLEOTIDE SEQUENCE [LARGE SCALE GENOMIC DNA]</scope>
    <source>
        <strain evidence="1 2">NCTC11801</strain>
    </source>
</reference>
<accession>A0A379FNJ0</accession>
<dbReference type="Proteomes" id="UP000254208">
    <property type="component" value="Unassembled WGS sequence"/>
</dbReference>
<evidence type="ECO:0000313" key="1">
    <source>
        <dbReference type="EMBL" id="SUC29943.1"/>
    </source>
</evidence>
<proteinExistence type="predicted"/>
<gene>
    <name evidence="1" type="primary">gloB_2</name>
    <name evidence="1" type="ORF">NCTC11801_00857</name>
</gene>
<dbReference type="GO" id="GO:0004416">
    <property type="term" value="F:hydroxyacylglutathione hydrolase activity"/>
    <property type="evidence" value="ECO:0007669"/>
    <property type="project" value="UniProtKB-EC"/>
</dbReference>
<name>A0A379FNJ0_PRORE</name>
<dbReference type="InterPro" id="IPR036866">
    <property type="entry name" value="RibonucZ/Hydroxyglut_hydro"/>
</dbReference>
<dbReference type="Gene3D" id="3.60.15.10">
    <property type="entry name" value="Ribonuclease Z/Hydroxyacylglutathione hydrolase-like"/>
    <property type="match status" value="1"/>
</dbReference>
<dbReference type="EC" id="3.1.2.6" evidence="1"/>
<evidence type="ECO:0000313" key="2">
    <source>
        <dbReference type="Proteomes" id="UP000254208"/>
    </source>
</evidence>